<keyword evidence="2 6" id="KW-0812">Transmembrane</keyword>
<evidence type="ECO:0000256" key="2">
    <source>
        <dbReference type="ARBA" id="ARBA00022692"/>
    </source>
</evidence>
<keyword evidence="4 6" id="KW-0472">Membrane</keyword>
<evidence type="ECO:0000256" key="6">
    <source>
        <dbReference type="SAM" id="Phobius"/>
    </source>
</evidence>
<accession>A0ABR1R4D1</accession>
<dbReference type="SUPFAM" id="SSF144083">
    <property type="entry name" value="Magnesium transport protein CorA, transmembrane region"/>
    <property type="match status" value="1"/>
</dbReference>
<evidence type="ECO:0000256" key="5">
    <source>
        <dbReference type="SAM" id="MobiDB-lite"/>
    </source>
</evidence>
<evidence type="ECO:0000313" key="7">
    <source>
        <dbReference type="EMBL" id="KAK7998948.1"/>
    </source>
</evidence>
<evidence type="ECO:0000256" key="1">
    <source>
        <dbReference type="ARBA" id="ARBA00004141"/>
    </source>
</evidence>
<dbReference type="Gene3D" id="1.20.58.340">
    <property type="entry name" value="Magnesium transport protein CorA, transmembrane region"/>
    <property type="match status" value="1"/>
</dbReference>
<organism evidence="7 8">
    <name type="scientific">Apiospora marii</name>
    <dbReference type="NCBI Taxonomy" id="335849"/>
    <lineage>
        <taxon>Eukaryota</taxon>
        <taxon>Fungi</taxon>
        <taxon>Dikarya</taxon>
        <taxon>Ascomycota</taxon>
        <taxon>Pezizomycotina</taxon>
        <taxon>Sordariomycetes</taxon>
        <taxon>Xylariomycetidae</taxon>
        <taxon>Amphisphaeriales</taxon>
        <taxon>Apiosporaceae</taxon>
        <taxon>Apiospora</taxon>
    </lineage>
</organism>
<proteinExistence type="predicted"/>
<dbReference type="InterPro" id="IPR045863">
    <property type="entry name" value="CorA_TM1_TM2"/>
</dbReference>
<evidence type="ECO:0000313" key="8">
    <source>
        <dbReference type="Proteomes" id="UP001396898"/>
    </source>
</evidence>
<dbReference type="InterPro" id="IPR002523">
    <property type="entry name" value="MgTranspt_CorA/ZnTranspt_ZntB"/>
</dbReference>
<keyword evidence="3 6" id="KW-1133">Transmembrane helix</keyword>
<protein>
    <submittedName>
        <fullName evidence="7">Uncharacterized protein</fullName>
    </submittedName>
</protein>
<feature type="transmembrane region" description="Helical" evidence="6">
    <location>
        <begin position="312"/>
        <end position="335"/>
    </location>
</feature>
<evidence type="ECO:0000256" key="4">
    <source>
        <dbReference type="ARBA" id="ARBA00023136"/>
    </source>
</evidence>
<comment type="subcellular location">
    <subcellularLocation>
        <location evidence="1">Membrane</location>
        <topology evidence="1">Multi-pass membrane protein</topology>
    </subcellularLocation>
</comment>
<feature type="region of interest" description="Disordered" evidence="5">
    <location>
        <begin position="400"/>
        <end position="436"/>
    </location>
</feature>
<sequence>MGYPAADARHLLSKLSCQTEWGDSLKTRSIPQTRGIIAVKYQLCFLTPNISEPRTCGSGWVLPRSRGKMPTNFNGSVEDITLEEGRIYIILKSQFGRRLPFYSILVLRDGGNTIAAVTDITEGTKDSFDYDPKQEWFGGVVTLLHVIRRAHEVWQEQWHNMLSHLEDAAEFELSDLLDPTRRQKFIYESDYKNSDNSEMCFSLLQILRKARLWVRSTRQPFATLRDDLYKDMRRGLTDFRRSLSAQDQEDLERELQWIQEKFTHEAGIFDAKIDRLVERVTEIANDIQALRDGLLNATQVREAKQASLTNKYVLAFAVVTIIYAPLSYISTLYGMDFFTWEGHEKVTFADFIHGTATGSDQDQSQLEGQKTPSSGFFSIISGALGRGLGLSRHEFSAVDQGETGLPLGPIPVISEAASEGNSDQQEGQKKRLKKAV</sequence>
<evidence type="ECO:0000256" key="3">
    <source>
        <dbReference type="ARBA" id="ARBA00022989"/>
    </source>
</evidence>
<dbReference type="EMBL" id="JAQQWI010000019">
    <property type="protein sequence ID" value="KAK7998948.1"/>
    <property type="molecule type" value="Genomic_DNA"/>
</dbReference>
<dbReference type="Proteomes" id="UP001396898">
    <property type="component" value="Unassembled WGS sequence"/>
</dbReference>
<gene>
    <name evidence="7" type="ORF">PG991_014623</name>
</gene>
<comment type="caution">
    <text evidence="7">The sequence shown here is derived from an EMBL/GenBank/DDBJ whole genome shotgun (WGS) entry which is preliminary data.</text>
</comment>
<reference evidence="7 8" key="1">
    <citation type="submission" date="2023-01" db="EMBL/GenBank/DDBJ databases">
        <title>Analysis of 21 Apiospora genomes using comparative genomics revels a genus with tremendous synthesis potential of carbohydrate active enzymes and secondary metabolites.</title>
        <authorList>
            <person name="Sorensen T."/>
        </authorList>
    </citation>
    <scope>NUCLEOTIDE SEQUENCE [LARGE SCALE GENOMIC DNA]</scope>
    <source>
        <strain evidence="7 8">CBS 20057</strain>
    </source>
</reference>
<name>A0ABR1R4D1_9PEZI</name>
<dbReference type="Pfam" id="PF01544">
    <property type="entry name" value="CorA"/>
    <property type="match status" value="1"/>
</dbReference>
<keyword evidence="8" id="KW-1185">Reference proteome</keyword>